<feature type="chain" id="PRO_5020382449" evidence="1">
    <location>
        <begin position="20"/>
        <end position="181"/>
    </location>
</feature>
<dbReference type="Proteomes" id="UP000310039">
    <property type="component" value="Unassembled WGS sequence"/>
</dbReference>
<protein>
    <submittedName>
        <fullName evidence="2">Uncharacterized protein</fullName>
    </submittedName>
</protein>
<dbReference type="EMBL" id="QZBT01000131">
    <property type="protein sequence ID" value="THZ80343.1"/>
    <property type="molecule type" value="Genomic_DNA"/>
</dbReference>
<name>A0A4S9XQT8_AURPU</name>
<reference evidence="2 3" key="1">
    <citation type="submission" date="2018-10" db="EMBL/GenBank/DDBJ databases">
        <title>Fifty Aureobasidium pullulans genomes reveal a recombining polyextremotolerant generalist.</title>
        <authorList>
            <person name="Gostincar C."/>
            <person name="Turk M."/>
            <person name="Zajc J."/>
            <person name="Gunde-Cimerman N."/>
        </authorList>
    </citation>
    <scope>NUCLEOTIDE SEQUENCE [LARGE SCALE GENOMIC DNA]</scope>
    <source>
        <strain evidence="2 3">EXF-3403</strain>
    </source>
</reference>
<proteinExistence type="predicted"/>
<evidence type="ECO:0000256" key="1">
    <source>
        <dbReference type="SAM" id="SignalP"/>
    </source>
</evidence>
<evidence type="ECO:0000313" key="3">
    <source>
        <dbReference type="Proteomes" id="UP000310039"/>
    </source>
</evidence>
<evidence type="ECO:0000313" key="2">
    <source>
        <dbReference type="EMBL" id="THZ80343.1"/>
    </source>
</evidence>
<dbReference type="AlphaFoldDB" id="A0A4S9XQT8"/>
<comment type="caution">
    <text evidence="2">The sequence shown here is derived from an EMBL/GenBank/DDBJ whole genome shotgun (WGS) entry which is preliminary data.</text>
</comment>
<gene>
    <name evidence="2" type="ORF">D6C84_07507</name>
</gene>
<accession>A0A4S9XQT8</accession>
<feature type="signal peptide" evidence="1">
    <location>
        <begin position="1"/>
        <end position="19"/>
    </location>
</feature>
<keyword evidence="1" id="KW-0732">Signal</keyword>
<organism evidence="2 3">
    <name type="scientific">Aureobasidium pullulans</name>
    <name type="common">Black yeast</name>
    <name type="synonym">Pullularia pullulans</name>
    <dbReference type="NCBI Taxonomy" id="5580"/>
    <lineage>
        <taxon>Eukaryota</taxon>
        <taxon>Fungi</taxon>
        <taxon>Dikarya</taxon>
        <taxon>Ascomycota</taxon>
        <taxon>Pezizomycotina</taxon>
        <taxon>Dothideomycetes</taxon>
        <taxon>Dothideomycetidae</taxon>
        <taxon>Dothideales</taxon>
        <taxon>Saccotheciaceae</taxon>
        <taxon>Aureobasidium</taxon>
    </lineage>
</organism>
<sequence>MAVSVYFLILLRHRANVRALMTECKNQSTEVRRNVDAGIASCVSGPRVAHVSLWVWFNVPLVKKARREAVSEEEHQVCDDSILKGISRCRPYPGVDASLSKTRVRLEIHILWLRMVPFITLAPRSRSGDREWFTTRRTGVISISDLREVVPVSENSLLLPGFRVLLNHVDAVTVGGADDTG</sequence>